<dbReference type="KEGG" id="mmac:MSMAC_2510"/>
<proteinExistence type="predicted"/>
<gene>
    <name evidence="1" type="ORF">MSMAC_2510</name>
</gene>
<dbReference type="PANTHER" id="PTHR38733:SF1">
    <property type="entry name" value="TYPE IV METHYL-DIRECTED RESTRICTION ENZYME ECOKMCRBC"/>
    <property type="match status" value="1"/>
</dbReference>
<evidence type="ECO:0000313" key="2">
    <source>
        <dbReference type="Proteomes" id="UP000033071"/>
    </source>
</evidence>
<protein>
    <submittedName>
        <fullName evidence="1">McrBC 5-methylcytosine restriction system component</fullName>
    </submittedName>
</protein>
<dbReference type="Proteomes" id="UP000033071">
    <property type="component" value="Chromosome"/>
</dbReference>
<dbReference type="REBASE" id="109233">
    <property type="entry name" value="Mma16McrBCP"/>
</dbReference>
<name>A0A0E3WS91_METMZ</name>
<dbReference type="AlphaFoldDB" id="A0A0E3WS91"/>
<organism evidence="1 2">
    <name type="scientific">Methanosarcina mazei C16</name>
    <dbReference type="NCBI Taxonomy" id="1434113"/>
    <lineage>
        <taxon>Archaea</taxon>
        <taxon>Methanobacteriati</taxon>
        <taxon>Methanobacteriota</taxon>
        <taxon>Stenosarchaea group</taxon>
        <taxon>Methanomicrobia</taxon>
        <taxon>Methanosarcinales</taxon>
        <taxon>Methanosarcinaceae</taxon>
        <taxon>Methanosarcina</taxon>
    </lineage>
</organism>
<dbReference type="HOGENOM" id="CLU_048696_1_0_2"/>
<dbReference type="PATRIC" id="fig|1434113.4.peg.3147"/>
<dbReference type="InterPro" id="IPR019292">
    <property type="entry name" value="McrC"/>
</dbReference>
<dbReference type="EMBL" id="CP009514">
    <property type="protein sequence ID" value="AKB72400.1"/>
    <property type="molecule type" value="Genomic_DNA"/>
</dbReference>
<dbReference type="PANTHER" id="PTHR38733">
    <property type="entry name" value="PROTEIN MCRC"/>
    <property type="match status" value="1"/>
</dbReference>
<evidence type="ECO:0000313" key="1">
    <source>
        <dbReference type="EMBL" id="AKB72400.1"/>
    </source>
</evidence>
<sequence>MTISIATLFEYVTYNVVLSTEKDYYSENSRTLHLTEETLNELEKINKTNKFLDIGRKTLKPRNCIGVVKAGSITIEILPKLFKDDRYEQHRAVIARNLLKMLSYSEKLSLKEIDSADLDTEELDFFEIFIYFFAKNLNELIKSTQRREYIKNSEELRFIRERIDTRRYTNPARLHIIPCNYHELSIDTTLNRTLKYTCYLMSRMVKNFNSFRLLRSISGILDSVTLYPVSLAEIDRISFTRLNRKFEPFIRICRIFLSHSTLTLQASDVETFSLLIPMETLFEEFIAKVIKEDPDYFFGPQTSVSTQQYIGKLASSEDGSGVFNLQPDIVIKRGPDVAIIDTKYKLLDDEKRKYGVSQADMYQMYAYVTKKDAISSMLLYPDTELKEQRTFYYNLENEGKRSVPLYITSIKLSYDLTNEKEWSEFRKDLRNVLTKFFPNLNLLGFTKLN</sequence>
<reference evidence="1 2" key="1">
    <citation type="submission" date="2014-07" db="EMBL/GenBank/DDBJ databases">
        <title>Methanogenic archaea and the global carbon cycle.</title>
        <authorList>
            <person name="Henriksen J.R."/>
            <person name="Luke J."/>
            <person name="Reinhart S."/>
            <person name="Benedict M.N."/>
            <person name="Youngblut N.D."/>
            <person name="Metcalf M.E."/>
            <person name="Whitaker R.J."/>
            <person name="Metcalf W.W."/>
        </authorList>
    </citation>
    <scope>NUCLEOTIDE SEQUENCE [LARGE SCALE GENOMIC DNA]</scope>
    <source>
        <strain evidence="1 2">C16</strain>
    </source>
</reference>
<accession>A0A0E3WS91</accession>
<dbReference type="Pfam" id="PF10117">
    <property type="entry name" value="McrBC"/>
    <property type="match status" value="1"/>
</dbReference>